<gene>
    <name evidence="1" type="ORF">MEUPH1_LOCUS16332</name>
</gene>
<name>A0AAV0WYV3_9HEMI</name>
<dbReference type="Proteomes" id="UP001160148">
    <property type="component" value="Unassembled WGS sequence"/>
</dbReference>
<sequence length="295" mass="34048">MKAFLELVRDRFTKVDLMHLVDIDDENLQLLIFQNGPSRDEFIKVLVYKLLLDADPESEYSNTYDLEYILVSFGLLDKIAAQNFLKGNMSTKVHTATWKKIIKSLIPTTTIAIQYPSYDELMNDFYEKSNYFRSAEKKNYLPPELISKLKVETELNENSESIDDISDQLIKIINKPILPNENNDFKRSSDCEEQPPDTSSEFMDLISIKKEVDQCIKISNNKNITPLNNEGAIKISTQEFLELIDKQNLIHSDNLGSKIEYIYKLMKAEQDLHILADSLIVQSTLDSKECERKTS</sequence>
<reference evidence="1 2" key="1">
    <citation type="submission" date="2023-01" db="EMBL/GenBank/DDBJ databases">
        <authorList>
            <person name="Whitehead M."/>
        </authorList>
    </citation>
    <scope>NUCLEOTIDE SEQUENCE [LARGE SCALE GENOMIC DNA]</scope>
</reference>
<evidence type="ECO:0000313" key="1">
    <source>
        <dbReference type="EMBL" id="CAI6361117.1"/>
    </source>
</evidence>
<dbReference type="EMBL" id="CARXXK010000003">
    <property type="protein sequence ID" value="CAI6361117.1"/>
    <property type="molecule type" value="Genomic_DNA"/>
</dbReference>
<accession>A0AAV0WYV3</accession>
<protein>
    <submittedName>
        <fullName evidence="1">Uncharacterized protein</fullName>
    </submittedName>
</protein>
<comment type="caution">
    <text evidence="1">The sequence shown here is derived from an EMBL/GenBank/DDBJ whole genome shotgun (WGS) entry which is preliminary data.</text>
</comment>
<proteinExistence type="predicted"/>
<dbReference type="AlphaFoldDB" id="A0AAV0WYV3"/>
<organism evidence="1 2">
    <name type="scientific">Macrosiphum euphorbiae</name>
    <name type="common">potato aphid</name>
    <dbReference type="NCBI Taxonomy" id="13131"/>
    <lineage>
        <taxon>Eukaryota</taxon>
        <taxon>Metazoa</taxon>
        <taxon>Ecdysozoa</taxon>
        <taxon>Arthropoda</taxon>
        <taxon>Hexapoda</taxon>
        <taxon>Insecta</taxon>
        <taxon>Pterygota</taxon>
        <taxon>Neoptera</taxon>
        <taxon>Paraneoptera</taxon>
        <taxon>Hemiptera</taxon>
        <taxon>Sternorrhyncha</taxon>
        <taxon>Aphidomorpha</taxon>
        <taxon>Aphidoidea</taxon>
        <taxon>Aphididae</taxon>
        <taxon>Macrosiphini</taxon>
        <taxon>Macrosiphum</taxon>
    </lineage>
</organism>
<evidence type="ECO:0000313" key="2">
    <source>
        <dbReference type="Proteomes" id="UP001160148"/>
    </source>
</evidence>
<keyword evidence="2" id="KW-1185">Reference proteome</keyword>